<organism evidence="1 2">
    <name type="scientific">Leptothrix cholodnii (strain ATCC 51168 / LMG 8142 / SP-6)</name>
    <name type="common">Leptothrix discophora (strain SP-6)</name>
    <dbReference type="NCBI Taxonomy" id="395495"/>
    <lineage>
        <taxon>Bacteria</taxon>
        <taxon>Pseudomonadati</taxon>
        <taxon>Pseudomonadota</taxon>
        <taxon>Betaproteobacteria</taxon>
        <taxon>Burkholderiales</taxon>
        <taxon>Sphaerotilaceae</taxon>
        <taxon>Leptothrix</taxon>
    </lineage>
</organism>
<accession>B1Y2V6</accession>
<evidence type="ECO:0000313" key="1">
    <source>
        <dbReference type="EMBL" id="ACB34448.1"/>
    </source>
</evidence>
<protein>
    <submittedName>
        <fullName evidence="1">Uncharacterized protein</fullName>
    </submittedName>
</protein>
<evidence type="ECO:0000313" key="2">
    <source>
        <dbReference type="Proteomes" id="UP000001693"/>
    </source>
</evidence>
<dbReference type="Proteomes" id="UP000001693">
    <property type="component" value="Chromosome"/>
</dbReference>
<dbReference type="KEGG" id="lch:Lcho_2182"/>
<gene>
    <name evidence="1" type="ordered locus">Lcho_2182</name>
</gene>
<dbReference type="STRING" id="395495.Lcho_2182"/>
<dbReference type="HOGENOM" id="CLU_1747375_0_0_4"/>
<dbReference type="AlphaFoldDB" id="B1Y2V6"/>
<reference evidence="1 2" key="1">
    <citation type="submission" date="2008-03" db="EMBL/GenBank/DDBJ databases">
        <title>Complete sequence of Leptothrix cholodnii SP-6.</title>
        <authorList>
            <consortium name="US DOE Joint Genome Institute"/>
            <person name="Copeland A."/>
            <person name="Lucas S."/>
            <person name="Lapidus A."/>
            <person name="Glavina del Rio T."/>
            <person name="Dalin E."/>
            <person name="Tice H."/>
            <person name="Bruce D."/>
            <person name="Goodwin L."/>
            <person name="Pitluck S."/>
            <person name="Chertkov O."/>
            <person name="Brettin T."/>
            <person name="Detter J.C."/>
            <person name="Han C."/>
            <person name="Kuske C.R."/>
            <person name="Schmutz J."/>
            <person name="Larimer F."/>
            <person name="Land M."/>
            <person name="Hauser L."/>
            <person name="Kyrpides N."/>
            <person name="Lykidis A."/>
            <person name="Emerson D."/>
            <person name="Richardson P."/>
        </authorList>
    </citation>
    <scope>NUCLEOTIDE SEQUENCE [LARGE SCALE GENOMIC DNA]</scope>
    <source>
        <strain evidence="2">ATCC 51168 / LMG 8142 / SP-6</strain>
    </source>
</reference>
<keyword evidence="2" id="KW-1185">Reference proteome</keyword>
<name>B1Y2V6_LEPCP</name>
<dbReference type="OrthoDB" id="2365850at2"/>
<dbReference type="RefSeq" id="WP_012347208.1">
    <property type="nucleotide sequence ID" value="NC_010524.1"/>
</dbReference>
<proteinExistence type="predicted"/>
<sequence>MTERSIDLTPLHESVRGHIADITAGADLELKGGRITWSKGENLALVTPYDTAAIERLCQGLPDGVYRTTAAPDADTLPRTNPWAPGSFNLTEQLRLKRESPEMARHLAGATQAPNPFAKGPTFNLTEQIRIKRENPGLAAELKAKAGTA</sequence>
<dbReference type="EMBL" id="CP001013">
    <property type="protein sequence ID" value="ACB34448.1"/>
    <property type="molecule type" value="Genomic_DNA"/>
</dbReference>